<dbReference type="PANTHER" id="PTHR42715:SF3">
    <property type="entry name" value="BETA-GLUCOSIDASE B-RELATED"/>
    <property type="match status" value="1"/>
</dbReference>
<protein>
    <submittedName>
        <fullName evidence="3">Glycoside hydrolase family 3 domain protein</fullName>
    </submittedName>
</protein>
<gene>
    <name evidence="3" type="ORF">SIRAN136</name>
</gene>
<dbReference type="HOGENOM" id="CLU_2107637_0_0_11"/>
<dbReference type="GO" id="GO:0008422">
    <property type="term" value="F:beta-glucosidase activity"/>
    <property type="evidence" value="ECO:0007669"/>
    <property type="project" value="TreeGrafter"/>
</dbReference>
<organism evidence="3">
    <name type="scientific">Streptomyces iranensis</name>
    <dbReference type="NCBI Taxonomy" id="576784"/>
    <lineage>
        <taxon>Bacteria</taxon>
        <taxon>Bacillati</taxon>
        <taxon>Actinomycetota</taxon>
        <taxon>Actinomycetes</taxon>
        <taxon>Kitasatosporales</taxon>
        <taxon>Streptomycetaceae</taxon>
        <taxon>Streptomyces</taxon>
        <taxon>Streptomyces violaceusniger group</taxon>
    </lineage>
</organism>
<dbReference type="Gene3D" id="3.40.50.1700">
    <property type="entry name" value="Glycoside hydrolase family 3 C-terminal domain"/>
    <property type="match status" value="1"/>
</dbReference>
<proteinExistence type="inferred from homology"/>
<comment type="similarity">
    <text evidence="1">Belongs to the glycosyl hydrolase 3 family.</text>
</comment>
<keyword evidence="2 3" id="KW-0378">Hydrolase</keyword>
<dbReference type="GO" id="GO:0009251">
    <property type="term" value="P:glucan catabolic process"/>
    <property type="evidence" value="ECO:0007669"/>
    <property type="project" value="TreeGrafter"/>
</dbReference>
<dbReference type="AlphaFoldDB" id="A0A060ZB95"/>
<dbReference type="InterPro" id="IPR036881">
    <property type="entry name" value="Glyco_hydro_3_C_sf"/>
</dbReference>
<dbReference type="EMBL" id="LK022848">
    <property type="protein sequence ID" value="CDR01132.1"/>
    <property type="molecule type" value="Genomic_DNA"/>
</dbReference>
<reference evidence="3" key="1">
    <citation type="submission" date="2014-05" db="EMBL/GenBank/DDBJ databases">
        <authorList>
            <person name="Horn Fabian"/>
        </authorList>
    </citation>
    <scope>NUCLEOTIDE SEQUENCE</scope>
</reference>
<sequence length="115" mass="12654">MEDNPSFVNFPGEQGHVRYDEGVMVGYRWYGTTRPPVRYPFGHGLSYTTFAVRDLSVRATGDDSARASVTVALTITNTGARGGWHRTTGATNIARANRRSHDLITTVTSSYPTTQ</sequence>
<name>A0A060ZB95_9ACTN</name>
<dbReference type="SUPFAM" id="SSF52279">
    <property type="entry name" value="Beta-D-glucan exohydrolase, C-terminal domain"/>
    <property type="match status" value="1"/>
</dbReference>
<dbReference type="PANTHER" id="PTHR42715">
    <property type="entry name" value="BETA-GLUCOSIDASE"/>
    <property type="match status" value="1"/>
</dbReference>
<evidence type="ECO:0000313" key="3">
    <source>
        <dbReference type="EMBL" id="CDR01132.1"/>
    </source>
</evidence>
<evidence type="ECO:0000256" key="1">
    <source>
        <dbReference type="ARBA" id="ARBA00005336"/>
    </source>
</evidence>
<dbReference type="InterPro" id="IPR050288">
    <property type="entry name" value="Cellulose_deg_GH3"/>
</dbReference>
<evidence type="ECO:0000256" key="2">
    <source>
        <dbReference type="ARBA" id="ARBA00022801"/>
    </source>
</evidence>
<accession>A0A060ZB95</accession>